<evidence type="ECO:0000256" key="1">
    <source>
        <dbReference type="SAM" id="MobiDB-lite"/>
    </source>
</evidence>
<feature type="non-terminal residue" evidence="2">
    <location>
        <position position="272"/>
    </location>
</feature>
<dbReference type="EMBL" id="CAJNJA010053532">
    <property type="protein sequence ID" value="CAE7850745.1"/>
    <property type="molecule type" value="Genomic_DNA"/>
</dbReference>
<protein>
    <submittedName>
        <fullName evidence="2">Eef2k protein</fullName>
    </submittedName>
</protein>
<gene>
    <name evidence="2" type="primary">Eef2k</name>
    <name evidence="2" type="ORF">SNEC2469_LOCUS26367</name>
</gene>
<accession>A0A813A1V2</accession>
<sequence length="272" mass="29580">MPPCEGAPVKFGDASKCKQSEEEIRQAMHEAKEMCFSKLQELYDLQMELGKCAASITETKKEVEEDRQPLQHIQQEAEECEKAKAKKESEESLGLGLSSEKEGSHEFCPAYISELEAGLKDYTLAVGNCISVQVSASVKIPEINIELPEIKVGQVHEGSFDVQIPNFEAPDFTGDIVVPGGGGKLNVAVSHEGQTQGHAEEPQEAKLTFDQRVANIKSDIKSCEEAKTKVVKTKEEVAGMKTDIVQQKEKACKEAGSLLQTGTSPEASVAIQ</sequence>
<dbReference type="AlphaFoldDB" id="A0A813A1V2"/>
<reference evidence="2" key="1">
    <citation type="submission" date="2021-02" db="EMBL/GenBank/DDBJ databases">
        <authorList>
            <person name="Dougan E. K."/>
            <person name="Rhodes N."/>
            <person name="Thang M."/>
            <person name="Chan C."/>
        </authorList>
    </citation>
    <scope>NUCLEOTIDE SEQUENCE</scope>
</reference>
<organism evidence="2 3">
    <name type="scientific">Symbiodinium necroappetens</name>
    <dbReference type="NCBI Taxonomy" id="1628268"/>
    <lineage>
        <taxon>Eukaryota</taxon>
        <taxon>Sar</taxon>
        <taxon>Alveolata</taxon>
        <taxon>Dinophyceae</taxon>
        <taxon>Suessiales</taxon>
        <taxon>Symbiodiniaceae</taxon>
        <taxon>Symbiodinium</taxon>
    </lineage>
</organism>
<comment type="caution">
    <text evidence="2">The sequence shown here is derived from an EMBL/GenBank/DDBJ whole genome shotgun (WGS) entry which is preliminary data.</text>
</comment>
<dbReference type="Proteomes" id="UP000601435">
    <property type="component" value="Unassembled WGS sequence"/>
</dbReference>
<proteinExistence type="predicted"/>
<keyword evidence="3" id="KW-1185">Reference proteome</keyword>
<evidence type="ECO:0000313" key="3">
    <source>
        <dbReference type="Proteomes" id="UP000601435"/>
    </source>
</evidence>
<dbReference type="OrthoDB" id="434010at2759"/>
<evidence type="ECO:0000313" key="2">
    <source>
        <dbReference type="EMBL" id="CAE7850745.1"/>
    </source>
</evidence>
<feature type="region of interest" description="Disordered" evidence="1">
    <location>
        <begin position="63"/>
        <end position="85"/>
    </location>
</feature>
<name>A0A813A1V2_9DINO</name>